<comment type="caution">
    <text evidence="1">The sequence shown here is derived from an EMBL/GenBank/DDBJ whole genome shotgun (WGS) entry which is preliminary data.</text>
</comment>
<accession>A0A9Q3CMK3</accession>
<reference evidence="1" key="1">
    <citation type="submission" date="2021-03" db="EMBL/GenBank/DDBJ databases">
        <title>Draft genome sequence of rust myrtle Austropuccinia psidii MF-1, a brazilian biotype.</title>
        <authorList>
            <person name="Quecine M.C."/>
            <person name="Pachon D.M.R."/>
            <person name="Bonatelli M.L."/>
            <person name="Correr F.H."/>
            <person name="Franceschini L.M."/>
            <person name="Leite T.F."/>
            <person name="Margarido G.R.A."/>
            <person name="Almeida C.A."/>
            <person name="Ferrarezi J.A."/>
            <person name="Labate C.A."/>
        </authorList>
    </citation>
    <scope>NUCLEOTIDE SEQUENCE</scope>
    <source>
        <strain evidence="1">MF-1</strain>
    </source>
</reference>
<evidence type="ECO:0000313" key="1">
    <source>
        <dbReference type="EMBL" id="MBW0486874.1"/>
    </source>
</evidence>
<keyword evidence="2" id="KW-1185">Reference proteome</keyword>
<name>A0A9Q3CMK3_9BASI</name>
<dbReference type="Proteomes" id="UP000765509">
    <property type="component" value="Unassembled WGS sequence"/>
</dbReference>
<organism evidence="1 2">
    <name type="scientific">Austropuccinia psidii MF-1</name>
    <dbReference type="NCBI Taxonomy" id="1389203"/>
    <lineage>
        <taxon>Eukaryota</taxon>
        <taxon>Fungi</taxon>
        <taxon>Dikarya</taxon>
        <taxon>Basidiomycota</taxon>
        <taxon>Pucciniomycotina</taxon>
        <taxon>Pucciniomycetes</taxon>
        <taxon>Pucciniales</taxon>
        <taxon>Sphaerophragmiaceae</taxon>
        <taxon>Austropuccinia</taxon>
    </lineage>
</organism>
<proteinExistence type="predicted"/>
<protein>
    <submittedName>
        <fullName evidence="1">Uncharacterized protein</fullName>
    </submittedName>
</protein>
<dbReference type="AlphaFoldDB" id="A0A9Q3CMK3"/>
<evidence type="ECO:0000313" key="2">
    <source>
        <dbReference type="Proteomes" id="UP000765509"/>
    </source>
</evidence>
<dbReference type="EMBL" id="AVOT02008853">
    <property type="protein sequence ID" value="MBW0486874.1"/>
    <property type="molecule type" value="Genomic_DNA"/>
</dbReference>
<gene>
    <name evidence="1" type="ORF">O181_026589</name>
</gene>
<sequence length="77" mass="8900">MAWNTAYPSDRSPAGLQQKPALHHREITITARKGMEPPIPYESPKRNLLTSHPTSWDFHDMWKRACVTDARSISERK</sequence>